<evidence type="ECO:0000313" key="1">
    <source>
        <dbReference type="EMBL" id="EJX08491.1"/>
    </source>
</evidence>
<dbReference type="AlphaFoldDB" id="J9D6V4"/>
<dbReference type="EMBL" id="AMCI01000610">
    <property type="protein sequence ID" value="EJX08491.1"/>
    <property type="molecule type" value="Genomic_DNA"/>
</dbReference>
<protein>
    <submittedName>
        <fullName evidence="1">Uncharacterized protein</fullName>
    </submittedName>
</protein>
<reference evidence="1" key="1">
    <citation type="journal article" date="2012" name="PLoS ONE">
        <title>Gene sets for utilization of primary and secondary nutrition supplies in the distal gut of endangered iberian lynx.</title>
        <authorList>
            <person name="Alcaide M."/>
            <person name="Messina E."/>
            <person name="Richter M."/>
            <person name="Bargiela R."/>
            <person name="Peplies J."/>
            <person name="Huws S.A."/>
            <person name="Newbold C.J."/>
            <person name="Golyshin P.N."/>
            <person name="Simon M.A."/>
            <person name="Lopez G."/>
            <person name="Yakimov M.M."/>
            <person name="Ferrer M."/>
        </authorList>
    </citation>
    <scope>NUCLEOTIDE SEQUENCE</scope>
</reference>
<sequence length="130" mass="14275">MIAKGATTRDALGQLAADSTLHKFFQNNPSEFHFPHQGIMAFLGCHRVVAVMSAKTNQPIGNKCYLEIKSCYIAYPNVVHGNVLGKRQAALHHTSVHGHATTEITILQKQVVELTSSGAVQYIERISLHL</sequence>
<comment type="caution">
    <text evidence="1">The sequence shown here is derived from an EMBL/GenBank/DDBJ whole genome shotgun (WGS) entry which is preliminary data.</text>
</comment>
<organism evidence="1">
    <name type="scientific">gut metagenome</name>
    <dbReference type="NCBI Taxonomy" id="749906"/>
    <lineage>
        <taxon>unclassified sequences</taxon>
        <taxon>metagenomes</taxon>
        <taxon>organismal metagenomes</taxon>
    </lineage>
</organism>
<gene>
    <name evidence="1" type="ORF">EVA_03401</name>
</gene>
<name>J9D6V4_9ZZZZ</name>
<proteinExistence type="predicted"/>
<accession>J9D6V4</accession>